<evidence type="ECO:0000259" key="5">
    <source>
        <dbReference type="Pfam" id="PF08100"/>
    </source>
</evidence>
<dbReference type="InterPro" id="IPR029063">
    <property type="entry name" value="SAM-dependent_MTases_sf"/>
</dbReference>
<dbReference type="InterPro" id="IPR036388">
    <property type="entry name" value="WH-like_DNA-bd_sf"/>
</dbReference>
<dbReference type="Gene3D" id="3.40.50.150">
    <property type="entry name" value="Vaccinia Virus protein VP39"/>
    <property type="match status" value="1"/>
</dbReference>
<sequence length="375" mass="39080">MTLPHDKAGSLAAGAGSSGAAGSPHAIISVATAFWSSKVLLSAVELGVFAELAGRSLTGEELCARLGIKGRGAPDFLDVLVSLGMLARTDGRYRNSPAAEEYLDPAKPGTDISGYLAFLNSGFGWWSRLTEGLRSGDRLDFSDALAESGGGDGRTAGDGTLVEADAGSDTFGEAFATPEQVTGFVRAMTGYSMGANLAIARAFDWRPVRTVVDVGCSEGALLAQVLGAHGHLRGIGFDLPAVGDRFAAHLRDAGITGRAEFAGGDFFTDPLPSGDVIVLGHVLHDWNLDIKQTLIRKAYEALPSGGSLLIYESLIDDDRRTNTLSMLTSLNVSLVSAGGFGYTGAECRSWLAAAGFRDVSVSPLDGPEYMIVGVK</sequence>
<dbReference type="EMBL" id="BAAAKV010000012">
    <property type="protein sequence ID" value="GAA1161555.1"/>
    <property type="molecule type" value="Genomic_DNA"/>
</dbReference>
<accession>A0ABN1URQ3</accession>
<dbReference type="GO" id="GO:0032259">
    <property type="term" value="P:methylation"/>
    <property type="evidence" value="ECO:0007669"/>
    <property type="project" value="UniProtKB-KW"/>
</dbReference>
<reference evidence="6 7" key="1">
    <citation type="journal article" date="2019" name="Int. J. Syst. Evol. Microbiol.">
        <title>The Global Catalogue of Microorganisms (GCM) 10K type strain sequencing project: providing services to taxonomists for standard genome sequencing and annotation.</title>
        <authorList>
            <consortium name="The Broad Institute Genomics Platform"/>
            <consortium name="The Broad Institute Genome Sequencing Center for Infectious Disease"/>
            <person name="Wu L."/>
            <person name="Ma J."/>
        </authorList>
    </citation>
    <scope>NUCLEOTIDE SEQUENCE [LARGE SCALE GENOMIC DNA]</scope>
    <source>
        <strain evidence="6 7">JCM 12696</strain>
    </source>
</reference>
<dbReference type="InterPro" id="IPR036390">
    <property type="entry name" value="WH_DNA-bd_sf"/>
</dbReference>
<dbReference type="PIRSF" id="PIRSF005739">
    <property type="entry name" value="O-mtase"/>
    <property type="match status" value="1"/>
</dbReference>
<evidence type="ECO:0000313" key="6">
    <source>
        <dbReference type="EMBL" id="GAA1161555.1"/>
    </source>
</evidence>
<feature type="domain" description="O-methyltransferase C-terminal" evidence="4">
    <location>
        <begin position="167"/>
        <end position="357"/>
    </location>
</feature>
<evidence type="ECO:0000256" key="3">
    <source>
        <dbReference type="ARBA" id="ARBA00022691"/>
    </source>
</evidence>
<dbReference type="Proteomes" id="UP001501371">
    <property type="component" value="Unassembled WGS sequence"/>
</dbReference>
<dbReference type="SUPFAM" id="SSF46785">
    <property type="entry name" value="Winged helix' DNA-binding domain"/>
    <property type="match status" value="1"/>
</dbReference>
<keyword evidence="1 6" id="KW-0489">Methyltransferase</keyword>
<proteinExistence type="predicted"/>
<dbReference type="Gene3D" id="1.10.10.10">
    <property type="entry name" value="Winged helix-like DNA-binding domain superfamily/Winged helix DNA-binding domain"/>
    <property type="match status" value="1"/>
</dbReference>
<dbReference type="PANTHER" id="PTHR43712:SF2">
    <property type="entry name" value="O-METHYLTRANSFERASE CICE"/>
    <property type="match status" value="1"/>
</dbReference>
<gene>
    <name evidence="6" type="ORF">GCM10009654_17580</name>
</gene>
<keyword evidence="3" id="KW-0949">S-adenosyl-L-methionine</keyword>
<evidence type="ECO:0000313" key="7">
    <source>
        <dbReference type="Proteomes" id="UP001501371"/>
    </source>
</evidence>
<dbReference type="InterPro" id="IPR001077">
    <property type="entry name" value="COMT_C"/>
</dbReference>
<dbReference type="Pfam" id="PF00891">
    <property type="entry name" value="Methyltransf_2"/>
    <property type="match status" value="1"/>
</dbReference>
<keyword evidence="7" id="KW-1185">Reference proteome</keyword>
<organism evidence="6 7">
    <name type="scientific">Streptomyces hebeiensis</name>
    <dbReference type="NCBI Taxonomy" id="229486"/>
    <lineage>
        <taxon>Bacteria</taxon>
        <taxon>Bacillati</taxon>
        <taxon>Actinomycetota</taxon>
        <taxon>Actinomycetes</taxon>
        <taxon>Kitasatosporales</taxon>
        <taxon>Streptomycetaceae</taxon>
        <taxon>Streptomyces</taxon>
    </lineage>
</organism>
<evidence type="ECO:0000256" key="1">
    <source>
        <dbReference type="ARBA" id="ARBA00022603"/>
    </source>
</evidence>
<dbReference type="GO" id="GO:0008168">
    <property type="term" value="F:methyltransferase activity"/>
    <property type="evidence" value="ECO:0007669"/>
    <property type="project" value="UniProtKB-KW"/>
</dbReference>
<keyword evidence="2" id="KW-0808">Transferase</keyword>
<dbReference type="CDD" id="cd02440">
    <property type="entry name" value="AdoMet_MTases"/>
    <property type="match status" value="1"/>
</dbReference>
<dbReference type="PROSITE" id="PS51683">
    <property type="entry name" value="SAM_OMT_II"/>
    <property type="match status" value="1"/>
</dbReference>
<comment type="caution">
    <text evidence="6">The sequence shown here is derived from an EMBL/GenBank/DDBJ whole genome shotgun (WGS) entry which is preliminary data.</text>
</comment>
<feature type="domain" description="O-methyltransferase dimerisation" evidence="5">
    <location>
        <begin position="30"/>
        <end position="103"/>
    </location>
</feature>
<dbReference type="InterPro" id="IPR016461">
    <property type="entry name" value="COMT-like"/>
</dbReference>
<evidence type="ECO:0000259" key="4">
    <source>
        <dbReference type="Pfam" id="PF00891"/>
    </source>
</evidence>
<dbReference type="SUPFAM" id="SSF53335">
    <property type="entry name" value="S-adenosyl-L-methionine-dependent methyltransferases"/>
    <property type="match status" value="1"/>
</dbReference>
<evidence type="ECO:0000256" key="2">
    <source>
        <dbReference type="ARBA" id="ARBA00022679"/>
    </source>
</evidence>
<protein>
    <submittedName>
        <fullName evidence="6">Methyltransferase</fullName>
    </submittedName>
</protein>
<dbReference type="PANTHER" id="PTHR43712">
    <property type="entry name" value="PUTATIVE (AFU_ORTHOLOGUE AFUA_4G14580)-RELATED"/>
    <property type="match status" value="1"/>
</dbReference>
<dbReference type="RefSeq" id="WP_344272620.1">
    <property type="nucleotide sequence ID" value="NZ_BAAAKV010000012.1"/>
</dbReference>
<dbReference type="InterPro" id="IPR012967">
    <property type="entry name" value="COMT_dimerisation"/>
</dbReference>
<name>A0ABN1URQ3_9ACTN</name>
<dbReference type="Pfam" id="PF08100">
    <property type="entry name" value="Dimerisation"/>
    <property type="match status" value="1"/>
</dbReference>